<dbReference type="EMBL" id="UGHF01000001">
    <property type="protein sequence ID" value="STO59769.1"/>
    <property type="molecule type" value="Genomic_DNA"/>
</dbReference>
<protein>
    <submittedName>
        <fullName evidence="4">Adhesion and penetration protein Hap</fullName>
        <ecNumber evidence="4">3.4.21.72</ecNumber>
    </submittedName>
</protein>
<dbReference type="Proteomes" id="UP000254329">
    <property type="component" value="Unassembled WGS sequence"/>
</dbReference>
<organism evidence="4 5">
    <name type="scientific">Canicola haemoglobinophilus</name>
    <dbReference type="NCBI Taxonomy" id="733"/>
    <lineage>
        <taxon>Bacteria</taxon>
        <taxon>Pseudomonadati</taxon>
        <taxon>Pseudomonadota</taxon>
        <taxon>Gammaproteobacteria</taxon>
        <taxon>Pasteurellales</taxon>
        <taxon>Pasteurellaceae</taxon>
        <taxon>Canicola</taxon>
    </lineage>
</organism>
<dbReference type="InterPro" id="IPR012332">
    <property type="entry name" value="Autotransporter_pectin_lyase_C"/>
</dbReference>
<dbReference type="AlphaFoldDB" id="A0A1V4AYF1"/>
<evidence type="ECO:0000256" key="1">
    <source>
        <dbReference type="ARBA" id="ARBA00004613"/>
    </source>
</evidence>
<keyword evidence="2" id="KW-0964">Secreted</keyword>
<dbReference type="Gene3D" id="2.160.20.20">
    <property type="match status" value="1"/>
</dbReference>
<dbReference type="PANTHER" id="PTHR12338">
    <property type="entry name" value="AUTOTRANSPORTER"/>
    <property type="match status" value="1"/>
</dbReference>
<evidence type="ECO:0000256" key="3">
    <source>
        <dbReference type="ARBA" id="ARBA00022729"/>
    </source>
</evidence>
<dbReference type="InterPro" id="IPR050909">
    <property type="entry name" value="Bact_Autotransporter_VF"/>
</dbReference>
<reference evidence="4 5" key="1">
    <citation type="submission" date="2018-06" db="EMBL/GenBank/DDBJ databases">
        <authorList>
            <consortium name="Pathogen Informatics"/>
            <person name="Doyle S."/>
        </authorList>
    </citation>
    <scope>NUCLEOTIDE SEQUENCE [LARGE SCALE GENOMIC DNA]</scope>
    <source>
        <strain evidence="4 5">NCTC1659</strain>
    </source>
</reference>
<evidence type="ECO:0000313" key="5">
    <source>
        <dbReference type="Proteomes" id="UP000254329"/>
    </source>
</evidence>
<gene>
    <name evidence="4" type="primary">iga_2</name>
    <name evidence="4" type="ORF">NCTC1659_01034</name>
</gene>
<proteinExistence type="predicted"/>
<keyword evidence="3" id="KW-0732">Signal</keyword>
<dbReference type="EC" id="3.4.21.72" evidence="4"/>
<dbReference type="STRING" id="733.B0186_10875"/>
<keyword evidence="4" id="KW-0378">Hydrolase</keyword>
<keyword evidence="5" id="KW-1185">Reference proteome</keyword>
<dbReference type="InterPro" id="IPR011050">
    <property type="entry name" value="Pectin_lyase_fold/virulence"/>
</dbReference>
<name>A0A1V4AYF1_9PAST</name>
<dbReference type="GO" id="GO:0005576">
    <property type="term" value="C:extracellular region"/>
    <property type="evidence" value="ECO:0007669"/>
    <property type="project" value="UniProtKB-SubCell"/>
</dbReference>
<evidence type="ECO:0000313" key="4">
    <source>
        <dbReference type="EMBL" id="STO59769.1"/>
    </source>
</evidence>
<sequence length="184" mass="20225">MYFDAHFTVKGKTPNTTWLGAGVSVAEGKEVKWQVHNPKGDRLSKIGKGILYVNGTGKNEGDISVGDGLVFLAQNADAQGNQQAFNQIGITSSRATVVIGAENQFNPNNLYFGFRGGRLDVNGHSLTFDRIQNTDDGAKIVNNNLDKSATLTIKGINLSEKYIIWQKWQQQATSHLSIYEYDNT</sequence>
<dbReference type="SUPFAM" id="SSF51126">
    <property type="entry name" value="Pectin lyase-like"/>
    <property type="match status" value="1"/>
</dbReference>
<dbReference type="PANTHER" id="PTHR12338:SF10">
    <property type="entry name" value="ADHESION AND PENETRATION PROTEIN AUTOTRANSPORTER"/>
    <property type="match status" value="1"/>
</dbReference>
<evidence type="ECO:0000256" key="2">
    <source>
        <dbReference type="ARBA" id="ARBA00022525"/>
    </source>
</evidence>
<dbReference type="GO" id="GO:0016787">
    <property type="term" value="F:hydrolase activity"/>
    <property type="evidence" value="ECO:0007669"/>
    <property type="project" value="UniProtKB-KW"/>
</dbReference>
<comment type="subcellular location">
    <subcellularLocation>
        <location evidence="1">Secreted</location>
    </subcellularLocation>
</comment>
<accession>A0A1V4AYF1</accession>